<dbReference type="Pfam" id="PF01915">
    <property type="entry name" value="Glyco_hydro_3_C"/>
    <property type="match status" value="1"/>
</dbReference>
<evidence type="ECO:0000256" key="1">
    <source>
        <dbReference type="ARBA" id="ARBA00005336"/>
    </source>
</evidence>
<dbReference type="GO" id="GO:0005975">
    <property type="term" value="P:carbohydrate metabolic process"/>
    <property type="evidence" value="ECO:0007669"/>
    <property type="project" value="InterPro"/>
</dbReference>
<protein>
    <submittedName>
        <fullName evidence="4">Glycosyl hydrolase</fullName>
    </submittedName>
</protein>
<dbReference type="Gene3D" id="2.60.40.10">
    <property type="entry name" value="Immunoglobulins"/>
    <property type="match status" value="1"/>
</dbReference>
<reference evidence="4 5" key="1">
    <citation type="submission" date="2018-03" db="EMBL/GenBank/DDBJ databases">
        <title>The draft genome of Sphingosinicella sp. GL-C-18.</title>
        <authorList>
            <person name="Liu L."/>
            <person name="Li L."/>
            <person name="Liang L."/>
            <person name="Zhang X."/>
            <person name="Wang T."/>
        </authorList>
    </citation>
    <scope>NUCLEOTIDE SEQUENCE [LARGE SCALE GENOMIC DNA]</scope>
    <source>
        <strain evidence="4 5">GL-C-18</strain>
    </source>
</reference>
<evidence type="ECO:0000256" key="2">
    <source>
        <dbReference type="ARBA" id="ARBA00022801"/>
    </source>
</evidence>
<keyword evidence="5" id="KW-1185">Reference proteome</keyword>
<dbReference type="SUPFAM" id="SSF52279">
    <property type="entry name" value="Beta-D-glucan exohydrolase, C-terminal domain"/>
    <property type="match status" value="1"/>
</dbReference>
<dbReference type="PANTHER" id="PTHR42715">
    <property type="entry name" value="BETA-GLUCOSIDASE"/>
    <property type="match status" value="1"/>
</dbReference>
<dbReference type="SUPFAM" id="SSF51445">
    <property type="entry name" value="(Trans)glycosidases"/>
    <property type="match status" value="1"/>
</dbReference>
<dbReference type="SMART" id="SM01217">
    <property type="entry name" value="Fn3_like"/>
    <property type="match status" value="1"/>
</dbReference>
<name>A0A2P7QZP5_9SPHN</name>
<dbReference type="EMBL" id="PXYI01000001">
    <property type="protein sequence ID" value="PSJ43437.1"/>
    <property type="molecule type" value="Genomic_DNA"/>
</dbReference>
<evidence type="ECO:0000313" key="5">
    <source>
        <dbReference type="Proteomes" id="UP000241167"/>
    </source>
</evidence>
<comment type="caution">
    <text evidence="4">The sequence shown here is derived from an EMBL/GenBank/DDBJ whole genome shotgun (WGS) entry which is preliminary data.</text>
</comment>
<dbReference type="Gene3D" id="3.40.50.1700">
    <property type="entry name" value="Glycoside hydrolase family 3 C-terminal domain"/>
    <property type="match status" value="1"/>
</dbReference>
<organism evidence="4 5">
    <name type="scientific">Allosphingosinicella deserti</name>
    <dbReference type="NCBI Taxonomy" id="2116704"/>
    <lineage>
        <taxon>Bacteria</taxon>
        <taxon>Pseudomonadati</taxon>
        <taxon>Pseudomonadota</taxon>
        <taxon>Alphaproteobacteria</taxon>
        <taxon>Sphingomonadales</taxon>
        <taxon>Sphingomonadaceae</taxon>
        <taxon>Allosphingosinicella</taxon>
    </lineage>
</organism>
<dbReference type="InterPro" id="IPR013783">
    <property type="entry name" value="Ig-like_fold"/>
</dbReference>
<dbReference type="Proteomes" id="UP000241167">
    <property type="component" value="Unassembled WGS sequence"/>
</dbReference>
<dbReference type="Pfam" id="PF00933">
    <property type="entry name" value="Glyco_hydro_3"/>
    <property type="match status" value="1"/>
</dbReference>
<dbReference type="InterPro" id="IPR002772">
    <property type="entry name" value="Glyco_hydro_3_C"/>
</dbReference>
<dbReference type="InterPro" id="IPR050288">
    <property type="entry name" value="Cellulose_deg_GH3"/>
</dbReference>
<dbReference type="GO" id="GO:0004553">
    <property type="term" value="F:hydrolase activity, hydrolyzing O-glycosyl compounds"/>
    <property type="evidence" value="ECO:0007669"/>
    <property type="project" value="InterPro"/>
</dbReference>
<dbReference type="PRINTS" id="PR00133">
    <property type="entry name" value="GLHYDRLASE3"/>
</dbReference>
<dbReference type="PANTHER" id="PTHR42715:SF10">
    <property type="entry name" value="BETA-GLUCOSIDASE"/>
    <property type="match status" value="1"/>
</dbReference>
<keyword evidence="2 4" id="KW-0378">Hydrolase</keyword>
<dbReference type="Pfam" id="PF14310">
    <property type="entry name" value="Fn3-like"/>
    <property type="match status" value="1"/>
</dbReference>
<dbReference type="AlphaFoldDB" id="A0A2P7QZP5"/>
<sequence>MTNSLGWFRAVFTSGTALLAFVPAESVAGQDAPVAALSAAHPWQDETLDADRRAALLAAAMTLEEKVSILHGGMGRTRLGLPAPAGALGSAGYVPGVPRLGIPALQQTDGGMGVTNPDNARPGDAATALPSTLATAATWNRSLAFQSGVVLGDESWRKGFNVMLAGGVNLLREPRGGRNFEYLGEDPLLAGTLAGDIIRGVQSRNVASTLKHFAINDEETDRFSVNIVIDEAAARESDLLAFQLAIEGGKPASVMCGYNRVNGAYACENDWLLNTVLKKNWAYPGWVMSDWGATHGVDAALKGLDQQSGEQLDHAPYFANELLEQAQREPAYQARVDDMVRRVLRSLFAVGVFDSPPVKSAIDYQANARASQQVAEEGVVLLKNALGLLPLQDVERVAIIGGMAEFGVLAGGGSSYTTAIEGPGIQIPAMGVAATGGVPRTMIYHPSSPFAALKALRPDISYSLNDGAYPAAAAKEAAAADVAIVFATQWATEGRDLVDLSLPNGQDALIAAVAAANPRTIVVLETSGPVAMPWIGAVGGVLASWYPGGRGGQALANVLTGRVNPSGRLPVTFPVSVAQLPRPTLTGAGRPAVRPKEDAPFVSVRYNEGADVGYRWYSRRRIKPLFAFGEGLSYTSFAYSNVKFSGGQTVTVTFDVTNTGSVEGSDVPQLYLTAMPTGTQRRLLGWDKIRLAPRETKRATIVVDRRLLATFDTAAQRWAIAGGSYNIALGRSAESLAMSDLVTITASTVAP</sequence>
<dbReference type="OrthoDB" id="9781691at2"/>
<dbReference type="InterPro" id="IPR036881">
    <property type="entry name" value="Glyco_hydro_3_C_sf"/>
</dbReference>
<dbReference type="InterPro" id="IPR036962">
    <property type="entry name" value="Glyco_hydro_3_N_sf"/>
</dbReference>
<dbReference type="InterPro" id="IPR017853">
    <property type="entry name" value="GH"/>
</dbReference>
<proteinExistence type="inferred from homology"/>
<dbReference type="Gene3D" id="3.20.20.300">
    <property type="entry name" value="Glycoside hydrolase, family 3, N-terminal domain"/>
    <property type="match status" value="1"/>
</dbReference>
<feature type="domain" description="Fibronectin type III-like" evidence="3">
    <location>
        <begin position="666"/>
        <end position="733"/>
    </location>
</feature>
<dbReference type="InterPro" id="IPR026891">
    <property type="entry name" value="Fn3-like"/>
</dbReference>
<dbReference type="InterPro" id="IPR001764">
    <property type="entry name" value="Glyco_hydro_3_N"/>
</dbReference>
<evidence type="ECO:0000259" key="3">
    <source>
        <dbReference type="SMART" id="SM01217"/>
    </source>
</evidence>
<accession>A0A2P7QZP5</accession>
<dbReference type="RefSeq" id="WP_106511458.1">
    <property type="nucleotide sequence ID" value="NZ_PXYI01000001.1"/>
</dbReference>
<comment type="similarity">
    <text evidence="1">Belongs to the glycosyl hydrolase 3 family.</text>
</comment>
<gene>
    <name evidence="4" type="ORF">C7I55_03510</name>
</gene>
<evidence type="ECO:0000313" key="4">
    <source>
        <dbReference type="EMBL" id="PSJ43437.1"/>
    </source>
</evidence>